<accession>A0A841E1G0</accession>
<evidence type="ECO:0000259" key="2">
    <source>
        <dbReference type="Pfam" id="PF12307"/>
    </source>
</evidence>
<sequence length="475" mass="50547">MTTPTDTTSSTNTAGSTTAATAADAVRERVNGAELLDDVAATITRYVILPSPAALTAVVLWIAATHAMDAWNCAARLVIRAPQRRCGKSRLLDMVEAMCHQPMMTANASPAAVYRSIGLNPEDPPTLLLDEADTIFGPKAGDHEDLRGLLNAGHQRGRPTKRYNAGLNRLESHETFAMAALAGIGAMPDTIEDRAAVIRMRRRAAGETVQPYRVRRDGPALALIGYRLHEWLTAHVDELGDAMPAMPLEDRAADTWEPLIAVADLAGGHWPADARQAALTLLAEHEDSAEEPLSVRLLTDCRTAFRDADALPTADLLQRLLADDEAPWATLGSGGLSPMKLGMLLREFEIRSGNIRFPTGQAKGYHRHAFTDAWNRYCPEPQTTTAGTADDTGTGQAVPAVPAVPMQVTPGTASTPGTAQAVPPTQAVPHLTCEGTPGTAGTASPHEPGAAVCIRCRQPMSHDDGTHTHSTCETA</sequence>
<feature type="domain" description="DUF3631" evidence="2">
    <location>
        <begin position="199"/>
        <end position="377"/>
    </location>
</feature>
<dbReference type="Proteomes" id="UP000558997">
    <property type="component" value="Unassembled WGS sequence"/>
</dbReference>
<comment type="caution">
    <text evidence="3">The sequence shown here is derived from an EMBL/GenBank/DDBJ whole genome shotgun (WGS) entry which is preliminary data.</text>
</comment>
<dbReference type="RefSeq" id="WP_184840327.1">
    <property type="nucleotide sequence ID" value="NZ_BAAAVN010000002.1"/>
</dbReference>
<keyword evidence="4" id="KW-1185">Reference proteome</keyword>
<dbReference type="Pfam" id="PF12307">
    <property type="entry name" value="DUF3631"/>
    <property type="match status" value="1"/>
</dbReference>
<gene>
    <name evidence="3" type="ORF">HDA44_006151</name>
</gene>
<dbReference type="EMBL" id="JACHNF010000001">
    <property type="protein sequence ID" value="MBB5982810.1"/>
    <property type="molecule type" value="Genomic_DNA"/>
</dbReference>
<dbReference type="AlphaFoldDB" id="A0A841E1G0"/>
<evidence type="ECO:0000256" key="1">
    <source>
        <dbReference type="SAM" id="MobiDB-lite"/>
    </source>
</evidence>
<reference evidence="3 4" key="1">
    <citation type="submission" date="2020-08" db="EMBL/GenBank/DDBJ databases">
        <title>Sequencing the genomes of 1000 actinobacteria strains.</title>
        <authorList>
            <person name="Klenk H.-P."/>
        </authorList>
    </citation>
    <scope>NUCLEOTIDE SEQUENCE [LARGE SCALE GENOMIC DNA]</scope>
    <source>
        <strain evidence="3 4">DSM 17294</strain>
    </source>
</reference>
<evidence type="ECO:0000313" key="3">
    <source>
        <dbReference type="EMBL" id="MBB5982810.1"/>
    </source>
</evidence>
<organism evidence="3 4">
    <name type="scientific">Kribbella solani</name>
    <dbReference type="NCBI Taxonomy" id="236067"/>
    <lineage>
        <taxon>Bacteria</taxon>
        <taxon>Bacillati</taxon>
        <taxon>Actinomycetota</taxon>
        <taxon>Actinomycetes</taxon>
        <taxon>Propionibacteriales</taxon>
        <taxon>Kribbellaceae</taxon>
        <taxon>Kribbella</taxon>
    </lineage>
</organism>
<evidence type="ECO:0000313" key="4">
    <source>
        <dbReference type="Proteomes" id="UP000558997"/>
    </source>
</evidence>
<feature type="region of interest" description="Disordered" evidence="1">
    <location>
        <begin position="1"/>
        <end position="20"/>
    </location>
</feature>
<name>A0A841E1G0_9ACTN</name>
<dbReference type="InterPro" id="IPR022081">
    <property type="entry name" value="DUF3631"/>
</dbReference>
<proteinExistence type="predicted"/>
<protein>
    <recommendedName>
        <fullName evidence="2">DUF3631 domain-containing protein</fullName>
    </recommendedName>
</protein>